<evidence type="ECO:0000313" key="7">
    <source>
        <dbReference type="EMBL" id="MFC7079420.1"/>
    </source>
</evidence>
<dbReference type="InterPro" id="IPR001650">
    <property type="entry name" value="Helicase_C-like"/>
</dbReference>
<dbReference type="SUPFAM" id="SSF52540">
    <property type="entry name" value="P-loop containing nucleoside triphosphate hydrolases"/>
    <property type="match status" value="1"/>
</dbReference>
<dbReference type="GO" id="GO:0016787">
    <property type="term" value="F:hydrolase activity"/>
    <property type="evidence" value="ECO:0007669"/>
    <property type="project" value="UniProtKB-KW"/>
</dbReference>
<dbReference type="SUPFAM" id="SSF46785">
    <property type="entry name" value="Winged helix' DNA-binding domain"/>
    <property type="match status" value="1"/>
</dbReference>
<feature type="domain" description="Helicase C-terminal" evidence="6">
    <location>
        <begin position="29"/>
        <end position="248"/>
    </location>
</feature>
<evidence type="ECO:0000256" key="3">
    <source>
        <dbReference type="ARBA" id="ARBA00022806"/>
    </source>
</evidence>
<comment type="caution">
    <text evidence="7">The sequence shown here is derived from an EMBL/GenBank/DDBJ whole genome shotgun (WGS) entry which is preliminary data.</text>
</comment>
<feature type="region of interest" description="Disordered" evidence="5">
    <location>
        <begin position="493"/>
        <end position="527"/>
    </location>
</feature>
<dbReference type="Gene3D" id="1.10.3380.30">
    <property type="match status" value="1"/>
</dbReference>
<dbReference type="GO" id="GO:0005524">
    <property type="term" value="F:ATP binding"/>
    <property type="evidence" value="ECO:0007669"/>
    <property type="project" value="UniProtKB-KW"/>
</dbReference>
<dbReference type="EMBL" id="JBHSZH010000004">
    <property type="protein sequence ID" value="MFC7079420.1"/>
    <property type="molecule type" value="Genomic_DNA"/>
</dbReference>
<evidence type="ECO:0000256" key="1">
    <source>
        <dbReference type="ARBA" id="ARBA00022741"/>
    </source>
</evidence>
<dbReference type="RefSeq" id="WP_382208899.1">
    <property type="nucleotide sequence ID" value="NZ_JBHSZH010000004.1"/>
</dbReference>
<dbReference type="Pfam" id="PF00271">
    <property type="entry name" value="Helicase_C"/>
    <property type="match status" value="1"/>
</dbReference>
<dbReference type="PROSITE" id="PS51194">
    <property type="entry name" value="HELICASE_CTER"/>
    <property type="match status" value="1"/>
</dbReference>
<name>A0ABD5WJ15_9EURY</name>
<sequence length="527" mass="59833">MNANLVVSDEERSIEIEEHPVMVEDQTDKKTQIVDHLRGNPGKSPYLVFNGSKPKTEARAEGLAETNAFADRSSRNFHSELRSRLDGMEPTRKLHDLATLMSKGVAYHHASLPSSIRNWIEECYEEGDLAALFCTPTLAYGFDAPVQSVVVSDLKRWTGGGMEYIHTYEYIQWIGRVARPGKGFEKGYAYPFYSDFDAASEQFFNDPDLEPVTSHVDSGDGLRWLILELVEMGWDTPEEIEDFLTETLFWHQLSGDRAWDDGTVDKRTRMRQKLREAADWLQKFGFLREKETEQRFENTRQGSAAVEFNFNVFGGYSLRSVHDLCADLESKDTFTAQNLLYQFAVFTDAYLSHDGFSTDFEDKLLNAEYLPDEDPAIVTGILGWYWSQGIPATEIEDRTNVDPTSIRMTARNLSRTLDAATPLFDAIQAEKPDWYDDFVTSIEKGVPREDLPVARHVHGVGRVTISNLRDYLTEMDTGDTRFDFQTETLAGGLGEAYEQVKREDQRSVPSERGPDRPDAGEAINGIR</sequence>
<evidence type="ECO:0000256" key="2">
    <source>
        <dbReference type="ARBA" id="ARBA00022801"/>
    </source>
</evidence>
<keyword evidence="8" id="KW-1185">Reference proteome</keyword>
<keyword evidence="3 7" id="KW-0347">Helicase</keyword>
<dbReference type="PANTHER" id="PTHR47961">
    <property type="entry name" value="DNA POLYMERASE THETA, PUTATIVE (AFU_ORTHOLOGUE AFUA_1G05260)-RELATED"/>
    <property type="match status" value="1"/>
</dbReference>
<accession>A0ABD5WJ15</accession>
<gene>
    <name evidence="7" type="ORF">ACFQJ6_03880</name>
</gene>
<dbReference type="Gene3D" id="3.40.50.300">
    <property type="entry name" value="P-loop containing nucleotide triphosphate hydrolases"/>
    <property type="match status" value="1"/>
</dbReference>
<evidence type="ECO:0000259" key="6">
    <source>
        <dbReference type="PROSITE" id="PS51194"/>
    </source>
</evidence>
<dbReference type="AlphaFoldDB" id="A0ABD5WJ15"/>
<dbReference type="InterPro" id="IPR050474">
    <property type="entry name" value="Hel308_SKI2-like"/>
</dbReference>
<dbReference type="Proteomes" id="UP001596407">
    <property type="component" value="Unassembled WGS sequence"/>
</dbReference>
<dbReference type="SMART" id="SM00490">
    <property type="entry name" value="HELICc"/>
    <property type="match status" value="1"/>
</dbReference>
<dbReference type="GO" id="GO:0004386">
    <property type="term" value="F:helicase activity"/>
    <property type="evidence" value="ECO:0007669"/>
    <property type="project" value="UniProtKB-KW"/>
</dbReference>
<keyword evidence="1" id="KW-0547">Nucleotide-binding</keyword>
<dbReference type="SUPFAM" id="SSF158702">
    <property type="entry name" value="Sec63 N-terminal domain-like"/>
    <property type="match status" value="1"/>
</dbReference>
<dbReference type="PANTHER" id="PTHR47961:SF10">
    <property type="entry name" value="ATP-DEPENDENT DNA HELICASE HEL308"/>
    <property type="match status" value="1"/>
</dbReference>
<evidence type="ECO:0000256" key="4">
    <source>
        <dbReference type="ARBA" id="ARBA00022840"/>
    </source>
</evidence>
<keyword evidence="2" id="KW-0378">Hydrolase</keyword>
<organism evidence="7 8">
    <name type="scientific">Halorussus caseinilyticus</name>
    <dbReference type="NCBI Taxonomy" id="3034025"/>
    <lineage>
        <taxon>Archaea</taxon>
        <taxon>Methanobacteriati</taxon>
        <taxon>Methanobacteriota</taxon>
        <taxon>Stenosarchaea group</taxon>
        <taxon>Halobacteria</taxon>
        <taxon>Halobacteriales</taxon>
        <taxon>Haladaptataceae</taxon>
        <taxon>Halorussus</taxon>
    </lineage>
</organism>
<keyword evidence="4" id="KW-0067">ATP-binding</keyword>
<dbReference type="InterPro" id="IPR027417">
    <property type="entry name" value="P-loop_NTPase"/>
</dbReference>
<proteinExistence type="predicted"/>
<protein>
    <submittedName>
        <fullName evidence="7">Helicase-related protein</fullName>
    </submittedName>
</protein>
<evidence type="ECO:0000256" key="5">
    <source>
        <dbReference type="SAM" id="MobiDB-lite"/>
    </source>
</evidence>
<reference evidence="7 8" key="1">
    <citation type="journal article" date="2019" name="Int. J. Syst. Evol. Microbiol.">
        <title>The Global Catalogue of Microorganisms (GCM) 10K type strain sequencing project: providing services to taxonomists for standard genome sequencing and annotation.</title>
        <authorList>
            <consortium name="The Broad Institute Genomics Platform"/>
            <consortium name="The Broad Institute Genome Sequencing Center for Infectious Disease"/>
            <person name="Wu L."/>
            <person name="Ma J."/>
        </authorList>
    </citation>
    <scope>NUCLEOTIDE SEQUENCE [LARGE SCALE GENOMIC DNA]</scope>
    <source>
        <strain evidence="7 8">DT72</strain>
    </source>
</reference>
<evidence type="ECO:0000313" key="8">
    <source>
        <dbReference type="Proteomes" id="UP001596407"/>
    </source>
</evidence>
<dbReference type="InterPro" id="IPR036390">
    <property type="entry name" value="WH_DNA-bd_sf"/>
</dbReference>